<dbReference type="InterPro" id="IPR001387">
    <property type="entry name" value="Cro/C1-type_HTH"/>
</dbReference>
<dbReference type="Gene3D" id="2.10.109.10">
    <property type="entry name" value="Umud Fragment, subunit A"/>
    <property type="match status" value="1"/>
</dbReference>
<accession>A0ABS3TKQ9</accession>
<dbReference type="InterPro" id="IPR010982">
    <property type="entry name" value="Lambda_DNA-bd_dom_sf"/>
</dbReference>
<dbReference type="CDD" id="cd00093">
    <property type="entry name" value="HTH_XRE"/>
    <property type="match status" value="1"/>
</dbReference>
<gene>
    <name evidence="3" type="ORF">J4D97_21270</name>
</gene>
<protein>
    <submittedName>
        <fullName evidence="3">Helix-turn-helix domain-containing protein</fullName>
    </submittedName>
</protein>
<dbReference type="Pfam" id="PF01381">
    <property type="entry name" value="HTH_3"/>
    <property type="match status" value="1"/>
</dbReference>
<evidence type="ECO:0000259" key="2">
    <source>
        <dbReference type="PROSITE" id="PS50943"/>
    </source>
</evidence>
<dbReference type="SMART" id="SM00530">
    <property type="entry name" value="HTH_XRE"/>
    <property type="match status" value="1"/>
</dbReference>
<dbReference type="PROSITE" id="PS50943">
    <property type="entry name" value="HTH_CROC1"/>
    <property type="match status" value="1"/>
</dbReference>
<keyword evidence="1" id="KW-0238">DNA-binding</keyword>
<dbReference type="SUPFAM" id="SSF47413">
    <property type="entry name" value="lambda repressor-like DNA-binding domains"/>
    <property type="match status" value="1"/>
</dbReference>
<name>A0ABS3TKQ9_9BACT</name>
<dbReference type="Proteomes" id="UP000670527">
    <property type="component" value="Unassembled WGS sequence"/>
</dbReference>
<proteinExistence type="predicted"/>
<feature type="domain" description="HTH cro/C1-type" evidence="2">
    <location>
        <begin position="21"/>
        <end position="75"/>
    </location>
</feature>
<dbReference type="SUPFAM" id="SSF51306">
    <property type="entry name" value="LexA/Signal peptidase"/>
    <property type="match status" value="1"/>
</dbReference>
<evidence type="ECO:0000313" key="4">
    <source>
        <dbReference type="Proteomes" id="UP000670527"/>
    </source>
</evidence>
<sequence>MSQTTIRVRKEANNSPLGEQIKLLRKRSGFSQAVIANEVGVTKQAISAYESGVAKPSITILHKIAKALRVDVHTLLDPANGPAFLTEKQTVDVTSIELPLITHTDFSSFAQHCQTSSFPTAPILPVSGHDYQDAAILEIRGNSMAPRYPERARFIIRPVAESSWAHAHGVHAIILKSELLLLKRITSNQDSVLELSSDAAGEKIKVTLDEVSCLWKVGEGVYYPAED</sequence>
<dbReference type="Gene3D" id="1.10.260.40">
    <property type="entry name" value="lambda repressor-like DNA-binding domains"/>
    <property type="match status" value="1"/>
</dbReference>
<dbReference type="PANTHER" id="PTHR46558:SF4">
    <property type="entry name" value="DNA-BIDING PHAGE PROTEIN"/>
    <property type="match status" value="1"/>
</dbReference>
<dbReference type="InterPro" id="IPR036286">
    <property type="entry name" value="LexA/Signal_pep-like_sf"/>
</dbReference>
<reference evidence="3 4" key="1">
    <citation type="submission" date="2021-03" db="EMBL/GenBank/DDBJ databases">
        <authorList>
            <person name="Kim M.K."/>
        </authorList>
    </citation>
    <scope>NUCLEOTIDE SEQUENCE [LARGE SCALE GENOMIC DNA]</scope>
    <source>
        <strain evidence="3 4">BT507</strain>
    </source>
</reference>
<dbReference type="EMBL" id="JAGETX010000027">
    <property type="protein sequence ID" value="MBO3273194.1"/>
    <property type="molecule type" value="Genomic_DNA"/>
</dbReference>
<comment type="caution">
    <text evidence="3">The sequence shown here is derived from an EMBL/GenBank/DDBJ whole genome shotgun (WGS) entry which is preliminary data.</text>
</comment>
<evidence type="ECO:0000313" key="3">
    <source>
        <dbReference type="EMBL" id="MBO3273194.1"/>
    </source>
</evidence>
<organism evidence="3 4">
    <name type="scientific">Hymenobacter defluvii</name>
    <dbReference type="NCBI Taxonomy" id="2054411"/>
    <lineage>
        <taxon>Bacteria</taxon>
        <taxon>Pseudomonadati</taxon>
        <taxon>Bacteroidota</taxon>
        <taxon>Cytophagia</taxon>
        <taxon>Cytophagales</taxon>
        <taxon>Hymenobacteraceae</taxon>
        <taxon>Hymenobacter</taxon>
    </lineage>
</organism>
<keyword evidence="4" id="KW-1185">Reference proteome</keyword>
<evidence type="ECO:0000256" key="1">
    <source>
        <dbReference type="ARBA" id="ARBA00023125"/>
    </source>
</evidence>
<dbReference type="PANTHER" id="PTHR46558">
    <property type="entry name" value="TRACRIPTIONAL REGULATORY PROTEIN-RELATED-RELATED"/>
    <property type="match status" value="1"/>
</dbReference>